<dbReference type="InterPro" id="IPR050463">
    <property type="entry name" value="Gfo/Idh/MocA_oxidrdct_glycsds"/>
</dbReference>
<gene>
    <name evidence="4" type="ORF">ACFPFU_05065</name>
</gene>
<evidence type="ECO:0000259" key="3">
    <source>
        <dbReference type="Pfam" id="PF01408"/>
    </source>
</evidence>
<comment type="caution">
    <text evidence="4">The sequence shown here is derived from an EMBL/GenBank/DDBJ whole genome shotgun (WGS) entry which is preliminary data.</text>
</comment>
<evidence type="ECO:0000256" key="2">
    <source>
        <dbReference type="SAM" id="MobiDB-lite"/>
    </source>
</evidence>
<feature type="domain" description="Gfo/Idh/MocA-like oxidoreductase N-terminal" evidence="3">
    <location>
        <begin position="60"/>
        <end position="173"/>
    </location>
</feature>
<dbReference type="PANTHER" id="PTHR43818">
    <property type="entry name" value="BCDNA.GH03377"/>
    <property type="match status" value="1"/>
</dbReference>
<dbReference type="Gene3D" id="3.30.360.10">
    <property type="entry name" value="Dihydrodipicolinate Reductase, domain 2"/>
    <property type="match status" value="1"/>
</dbReference>
<sequence length="405" mass="44916">MKRIEISNNIGRRNFITKTGSSLAGLAVLPQLSTFGHQSSGLDVPMEITKPWEPFSERKIRVGLVGYGASKFSAAFGFQDHPNVKIEAVSDLFPDRCQALAERVGCSKTYPSLEELVKDDRIEAVFVATDAPSHPRHCMEVLKHGKHVAVAVPVTYGSIEEGEQLLEMVKNNRGLKFMMFETSCFRADLFAMRKIYQAGGFGDIVYSEGEYYHGRPLNVDNYTGIDSYKGWRQGGPPQWYPTHNTAYHIGVTDGAFTEVSCYGVRREKEDRYYKNKYNNPFHTEIALFRTSEGGVSRQARSSGTPGTPSEIGRVRGTLGSYHGKYEGQLQNLPEIERPALPAGVEGGGHGGSHGHLMHEFILSIIEDREPVVDIIAAMNMTIPGIVAHESAMKDGELLKIPQYKL</sequence>
<dbReference type="RefSeq" id="WP_377062154.1">
    <property type="nucleotide sequence ID" value="NZ_JBHSJJ010000002.1"/>
</dbReference>
<reference evidence="5" key="1">
    <citation type="journal article" date="2019" name="Int. J. Syst. Evol. Microbiol.">
        <title>The Global Catalogue of Microorganisms (GCM) 10K type strain sequencing project: providing services to taxonomists for standard genome sequencing and annotation.</title>
        <authorList>
            <consortium name="The Broad Institute Genomics Platform"/>
            <consortium name="The Broad Institute Genome Sequencing Center for Infectious Disease"/>
            <person name="Wu L."/>
            <person name="Ma J."/>
        </authorList>
    </citation>
    <scope>NUCLEOTIDE SEQUENCE [LARGE SCALE GENOMIC DNA]</scope>
    <source>
        <strain evidence="5">CGMCC 4.7466</strain>
    </source>
</reference>
<dbReference type="Gene3D" id="3.40.50.720">
    <property type="entry name" value="NAD(P)-binding Rossmann-like Domain"/>
    <property type="match status" value="1"/>
</dbReference>
<dbReference type="Proteomes" id="UP001595818">
    <property type="component" value="Unassembled WGS sequence"/>
</dbReference>
<name>A0ABV9SXG9_9BACT</name>
<dbReference type="PANTHER" id="PTHR43818:SF11">
    <property type="entry name" value="BCDNA.GH03377"/>
    <property type="match status" value="1"/>
</dbReference>
<feature type="region of interest" description="Disordered" evidence="2">
    <location>
        <begin position="292"/>
        <end position="317"/>
    </location>
</feature>
<feature type="compositionally biased region" description="Polar residues" evidence="2">
    <location>
        <begin position="298"/>
        <end position="307"/>
    </location>
</feature>
<protein>
    <submittedName>
        <fullName evidence="4">Gfo/Idh/MocA family protein</fullName>
    </submittedName>
</protein>
<proteinExistence type="predicted"/>
<keyword evidence="1" id="KW-0560">Oxidoreductase</keyword>
<dbReference type="EMBL" id="JBHSJJ010000002">
    <property type="protein sequence ID" value="MFC4871046.1"/>
    <property type="molecule type" value="Genomic_DNA"/>
</dbReference>
<evidence type="ECO:0000313" key="4">
    <source>
        <dbReference type="EMBL" id="MFC4871046.1"/>
    </source>
</evidence>
<dbReference type="InterPro" id="IPR000683">
    <property type="entry name" value="Gfo/Idh/MocA-like_OxRdtase_N"/>
</dbReference>
<accession>A0ABV9SXG9</accession>
<evidence type="ECO:0000256" key="1">
    <source>
        <dbReference type="ARBA" id="ARBA00023002"/>
    </source>
</evidence>
<dbReference type="Pfam" id="PF01408">
    <property type="entry name" value="GFO_IDH_MocA"/>
    <property type="match status" value="1"/>
</dbReference>
<dbReference type="SUPFAM" id="SSF51735">
    <property type="entry name" value="NAD(P)-binding Rossmann-fold domains"/>
    <property type="match status" value="1"/>
</dbReference>
<evidence type="ECO:0000313" key="5">
    <source>
        <dbReference type="Proteomes" id="UP001595818"/>
    </source>
</evidence>
<dbReference type="InterPro" id="IPR036291">
    <property type="entry name" value="NAD(P)-bd_dom_sf"/>
</dbReference>
<keyword evidence="5" id="KW-1185">Reference proteome</keyword>
<organism evidence="4 5">
    <name type="scientific">Negadavirga shengliensis</name>
    <dbReference type="NCBI Taxonomy" id="1389218"/>
    <lineage>
        <taxon>Bacteria</taxon>
        <taxon>Pseudomonadati</taxon>
        <taxon>Bacteroidota</taxon>
        <taxon>Cytophagia</taxon>
        <taxon>Cytophagales</taxon>
        <taxon>Cyclobacteriaceae</taxon>
        <taxon>Negadavirga</taxon>
    </lineage>
</organism>